<dbReference type="Proteomes" id="UP001500665">
    <property type="component" value="Unassembled WGS sequence"/>
</dbReference>
<accession>A0ABN1Q2Z4</accession>
<keyword evidence="2" id="KW-1185">Reference proteome</keyword>
<organism evidence="1 2">
    <name type="scientific">Actinocorallia libanotica</name>
    <dbReference type="NCBI Taxonomy" id="46162"/>
    <lineage>
        <taxon>Bacteria</taxon>
        <taxon>Bacillati</taxon>
        <taxon>Actinomycetota</taxon>
        <taxon>Actinomycetes</taxon>
        <taxon>Streptosporangiales</taxon>
        <taxon>Thermomonosporaceae</taxon>
        <taxon>Actinocorallia</taxon>
    </lineage>
</organism>
<evidence type="ECO:0008006" key="3">
    <source>
        <dbReference type="Google" id="ProtNLM"/>
    </source>
</evidence>
<reference evidence="1 2" key="1">
    <citation type="journal article" date="2019" name="Int. J. Syst. Evol. Microbiol.">
        <title>The Global Catalogue of Microorganisms (GCM) 10K type strain sequencing project: providing services to taxonomists for standard genome sequencing and annotation.</title>
        <authorList>
            <consortium name="The Broad Institute Genomics Platform"/>
            <consortium name="The Broad Institute Genome Sequencing Center for Infectious Disease"/>
            <person name="Wu L."/>
            <person name="Ma J."/>
        </authorList>
    </citation>
    <scope>NUCLEOTIDE SEQUENCE [LARGE SCALE GENOMIC DNA]</scope>
    <source>
        <strain evidence="1 2">JCM 10696</strain>
    </source>
</reference>
<comment type="caution">
    <text evidence="1">The sequence shown here is derived from an EMBL/GenBank/DDBJ whole genome shotgun (WGS) entry which is preliminary data.</text>
</comment>
<evidence type="ECO:0000313" key="1">
    <source>
        <dbReference type="EMBL" id="GAA0936238.1"/>
    </source>
</evidence>
<proteinExistence type="predicted"/>
<evidence type="ECO:0000313" key="2">
    <source>
        <dbReference type="Proteomes" id="UP001500665"/>
    </source>
</evidence>
<protein>
    <recommendedName>
        <fullName evidence="3">Holin</fullName>
    </recommendedName>
</protein>
<gene>
    <name evidence="1" type="ORF">GCM10009550_01870</name>
</gene>
<dbReference type="EMBL" id="BAAAHH010000001">
    <property type="protein sequence ID" value="GAA0936238.1"/>
    <property type="molecule type" value="Genomic_DNA"/>
</dbReference>
<name>A0ABN1Q2Z4_9ACTN</name>
<dbReference type="RefSeq" id="WP_344235601.1">
    <property type="nucleotide sequence ID" value="NZ_BAAAHH010000001.1"/>
</dbReference>
<sequence>MFETLKNPKTYAKAGAAGLTALIGALGTSMADGKLDEVEILASLGVAIVAFGTVFQTPNKAE</sequence>